<evidence type="ECO:0000313" key="2">
    <source>
        <dbReference type="Proteomes" id="UP001194714"/>
    </source>
</evidence>
<evidence type="ECO:0000313" key="1">
    <source>
        <dbReference type="EMBL" id="MBF5058673.1"/>
    </source>
</evidence>
<protein>
    <submittedName>
        <fullName evidence="1">Uncharacterized protein</fullName>
    </submittedName>
</protein>
<dbReference type="Proteomes" id="UP001194714">
    <property type="component" value="Unassembled WGS sequence"/>
</dbReference>
<gene>
    <name evidence="1" type="ORF">NEPTK9_000171</name>
</gene>
<name>A0ABS0AX16_9BACT</name>
<organism evidence="1 2">
    <name type="scientific">Candidatus Neptunichlamydia vexilliferae</name>
    <dbReference type="NCBI Taxonomy" id="1651774"/>
    <lineage>
        <taxon>Bacteria</taxon>
        <taxon>Pseudomonadati</taxon>
        <taxon>Chlamydiota</taxon>
        <taxon>Chlamydiia</taxon>
        <taxon>Parachlamydiales</taxon>
        <taxon>Simkaniaceae</taxon>
        <taxon>Candidatus Neptunichlamydia</taxon>
    </lineage>
</organism>
<comment type="caution">
    <text evidence="1">The sequence shown here is derived from an EMBL/GenBank/DDBJ whole genome shotgun (WGS) entry which is preliminary data.</text>
</comment>
<dbReference type="EMBL" id="JAAEJV010000002">
    <property type="protein sequence ID" value="MBF5058673.1"/>
    <property type="molecule type" value="Genomic_DNA"/>
</dbReference>
<reference evidence="1 2" key="1">
    <citation type="submission" date="2020-01" db="EMBL/GenBank/DDBJ databases">
        <title>Draft genome sequence of Cand. Neptunochlamydia vexilliferae K9.</title>
        <authorList>
            <person name="Schulz F."/>
            <person name="Koestlbacher S."/>
            <person name="Wascher F."/>
            <person name="Pizzetti I."/>
            <person name="Horn M."/>
        </authorList>
    </citation>
    <scope>NUCLEOTIDE SEQUENCE [LARGE SCALE GENOMIC DNA]</scope>
    <source>
        <strain evidence="1 2">K9</strain>
    </source>
</reference>
<keyword evidence="2" id="KW-1185">Reference proteome</keyword>
<accession>A0ABS0AX16</accession>
<proteinExistence type="predicted"/>
<sequence>MNLFAIYDILNFQLISSRFLETDLSTLSKRQGRKISFQKGAESTKRKDVINSE</sequence>